<keyword evidence="8 17" id="KW-0479">Metal-binding</keyword>
<feature type="disulfide bond" evidence="19">
    <location>
        <begin position="92"/>
        <end position="97"/>
    </location>
</feature>
<gene>
    <name evidence="22" type="ORF">CFP56_025763</name>
</gene>
<dbReference type="FunFam" id="1.10.520.10:FF:000009">
    <property type="entry name" value="Peroxidase"/>
    <property type="match status" value="1"/>
</dbReference>
<evidence type="ECO:0000256" key="6">
    <source>
        <dbReference type="ARBA" id="ARBA00022559"/>
    </source>
</evidence>
<dbReference type="GO" id="GO:0042744">
    <property type="term" value="P:hydrogen peroxide catabolic process"/>
    <property type="evidence" value="ECO:0007669"/>
    <property type="project" value="InterPro"/>
</dbReference>
<keyword evidence="11" id="KW-0560">Oxidoreductase</keyword>
<sequence>FFLCSSLIHSFITVLGYLGCRVTMPTIEIYLAFFVTMSIMVSVSLAMPSLKVGYYQSTCPSAEAIVRNTVNKAVSRNPGLAAGIIRMHFHDCFVRGCDASILLDSTSGNLAERDSPVNNPSLRGFEVIFEAKAALEAQCPQTVSCADIIAFAARDSAYKVGGINYKVPSGRRDGRISHENEPILNLPPPTFNAQELEQRFAQKGLSLDEMVTLSGAHSIGRSHCSSFSKRLYTFNETNPQDPSMDPIFARDLKTKCPQNGGNDDSTVPLDVLTPHRLDNKYYTNLKKHHGLLTSDQSLLSSPSTVGIVRNNARHGETWANKFAAAMVKMGYIDLLTGSQGEIRKDCRVTMPTIEIYLAFFVTMSIMVSVSLAMPSLKVGYYQSTCPSAEAIVRNTVNKAVSRNPGLAAGIIRMHFHDCFVRGCDASILLDSTSGNLAERDSPVNNPSLRGFEVIFEAKAALEAQCPQTVSCADIIAFAARDSAYKVGGINYKVPSGRRDGRISHENEPILNLPPPTFNAQELEQRFAQKGLSLDEMVTLSGAHSIGRSHCSSFSKRLYTFNETNPQDPSMDPIFARDLKTKCPQNGGNDDQQYHLMLDNKYYTNLKKHHGLLTSDQSLLSSPSTVGIVRNNARHGETWANKFAAAMVKMGYIDLLTEVKVRSEKIVETIVRNAVIKAISSNPGLAAGLIRMHFHDCFVRGCDASVLLDSTPGNPAERDSPVNNPSLRGFEVIFEAKAALEAQCPQTVSCADIIAFAARDSAYKVGGISYKVPSGRRDGRVSRKNEPIDNLPPPTFNAQELKQRFVQKGLSLDEMVTLSGAHSIGRAHCSSFSKRLYNFSETNPQDLSMDPIFARDLKAKCPQNVGNVDPTVPLDGIQT</sequence>
<dbReference type="GO" id="GO:0046872">
    <property type="term" value="F:metal ion binding"/>
    <property type="evidence" value="ECO:0007669"/>
    <property type="project" value="UniProtKB-KW"/>
</dbReference>
<evidence type="ECO:0000313" key="22">
    <source>
        <dbReference type="EMBL" id="KAK7833171.1"/>
    </source>
</evidence>
<accession>A0AAW0K3Q5</accession>
<dbReference type="Pfam" id="PF00141">
    <property type="entry name" value="peroxidase"/>
    <property type="match status" value="3"/>
</dbReference>
<name>A0AAW0K3Q5_QUESU</name>
<evidence type="ECO:0000256" key="4">
    <source>
        <dbReference type="ARBA" id="ARBA00006873"/>
    </source>
</evidence>
<dbReference type="EC" id="1.11.1.7" evidence="5"/>
<evidence type="ECO:0000256" key="3">
    <source>
        <dbReference type="ARBA" id="ARBA00004613"/>
    </source>
</evidence>
<evidence type="ECO:0000256" key="14">
    <source>
        <dbReference type="ARBA" id="ARBA00023180"/>
    </source>
</evidence>
<feature type="binding site" evidence="16">
    <location>
        <position position="187"/>
    </location>
    <ligand>
        <name>substrate</name>
    </ligand>
</feature>
<evidence type="ECO:0000256" key="8">
    <source>
        <dbReference type="ARBA" id="ARBA00022723"/>
    </source>
</evidence>
<evidence type="ECO:0000256" key="1">
    <source>
        <dbReference type="ARBA" id="ARBA00000189"/>
    </source>
</evidence>
<keyword evidence="6 22" id="KW-0575">Peroxidase</keyword>
<evidence type="ECO:0000256" key="9">
    <source>
        <dbReference type="ARBA" id="ARBA00022729"/>
    </source>
</evidence>
<dbReference type="InterPro" id="IPR010255">
    <property type="entry name" value="Haem_peroxidase_sf"/>
</dbReference>
<dbReference type="FunFam" id="1.10.420.10:FF:000006">
    <property type="entry name" value="Peroxidase"/>
    <property type="match status" value="2"/>
</dbReference>
<keyword evidence="20" id="KW-0472">Membrane</keyword>
<evidence type="ECO:0000256" key="12">
    <source>
        <dbReference type="ARBA" id="ARBA00023004"/>
    </source>
</evidence>
<dbReference type="EMBL" id="PKMF04000410">
    <property type="protein sequence ID" value="KAK7833171.1"/>
    <property type="molecule type" value="Genomic_DNA"/>
</dbReference>
<comment type="cofactor">
    <cofactor evidence="17">
        <name>Ca(2+)</name>
        <dbReference type="ChEBI" id="CHEBI:29108"/>
    </cofactor>
    <text evidence="17">Binds 2 calcium ions per subunit.</text>
</comment>
<dbReference type="PROSITE" id="PS00435">
    <property type="entry name" value="PEROXIDASE_1"/>
    <property type="match status" value="3"/>
</dbReference>
<dbReference type="GO" id="GO:0140825">
    <property type="term" value="F:lactoperoxidase activity"/>
    <property type="evidence" value="ECO:0007669"/>
    <property type="project" value="UniProtKB-EC"/>
</dbReference>
<dbReference type="AlphaFoldDB" id="A0AAW0K3Q5"/>
<feature type="active site" description="Proton acceptor" evidence="15">
    <location>
        <position position="90"/>
    </location>
</feature>
<evidence type="ECO:0000256" key="17">
    <source>
        <dbReference type="PIRSR" id="PIRSR600823-3"/>
    </source>
</evidence>
<keyword evidence="7" id="KW-0349">Heme</keyword>
<feature type="domain" description="Plant heme peroxidase family profile" evidence="21">
    <location>
        <begin position="691"/>
        <end position="878"/>
    </location>
</feature>
<organism evidence="22 23">
    <name type="scientific">Quercus suber</name>
    <name type="common">Cork oak</name>
    <dbReference type="NCBI Taxonomy" id="58331"/>
    <lineage>
        <taxon>Eukaryota</taxon>
        <taxon>Viridiplantae</taxon>
        <taxon>Streptophyta</taxon>
        <taxon>Embryophyta</taxon>
        <taxon>Tracheophyta</taxon>
        <taxon>Spermatophyta</taxon>
        <taxon>Magnoliopsida</taxon>
        <taxon>eudicotyledons</taxon>
        <taxon>Gunneridae</taxon>
        <taxon>Pentapetalae</taxon>
        <taxon>rosids</taxon>
        <taxon>fabids</taxon>
        <taxon>Fagales</taxon>
        <taxon>Fagaceae</taxon>
        <taxon>Quercus</taxon>
    </lineage>
</organism>
<dbReference type="GO" id="GO:0020037">
    <property type="term" value="F:heme binding"/>
    <property type="evidence" value="ECO:0007669"/>
    <property type="project" value="InterPro"/>
</dbReference>
<feature type="binding site" evidence="17">
    <location>
        <position position="98"/>
    </location>
    <ligand>
        <name>Ca(2+)</name>
        <dbReference type="ChEBI" id="CHEBI:29108"/>
        <label>1</label>
    </ligand>
</feature>
<feature type="binding site" evidence="17">
    <location>
        <position position="278"/>
    </location>
    <ligand>
        <name>Ca(2+)</name>
        <dbReference type="ChEBI" id="CHEBI:29108"/>
        <label>2</label>
    </ligand>
</feature>
<evidence type="ECO:0000259" key="21">
    <source>
        <dbReference type="PROSITE" id="PS50873"/>
    </source>
</evidence>
<comment type="catalytic activity">
    <reaction evidence="1">
        <text>2 a phenolic donor + H2O2 = 2 a phenolic radical donor + 2 H2O</text>
        <dbReference type="Rhea" id="RHEA:56136"/>
        <dbReference type="ChEBI" id="CHEBI:15377"/>
        <dbReference type="ChEBI" id="CHEBI:16240"/>
        <dbReference type="ChEBI" id="CHEBI:139520"/>
        <dbReference type="ChEBI" id="CHEBI:139521"/>
        <dbReference type="EC" id="1.11.1.7"/>
    </reaction>
</comment>
<dbReference type="PRINTS" id="PR00461">
    <property type="entry name" value="PLPEROXIDASE"/>
</dbReference>
<dbReference type="Proteomes" id="UP000237347">
    <property type="component" value="Unassembled WGS sequence"/>
</dbReference>
<feature type="binding site" evidence="17">
    <location>
        <position position="100"/>
    </location>
    <ligand>
        <name>Ca(2+)</name>
        <dbReference type="ChEBI" id="CHEBI:29108"/>
        <label>1</label>
    </ligand>
</feature>
<evidence type="ECO:0000256" key="13">
    <source>
        <dbReference type="ARBA" id="ARBA00023157"/>
    </source>
</evidence>
<evidence type="ECO:0000256" key="18">
    <source>
        <dbReference type="PIRSR" id="PIRSR600823-4"/>
    </source>
</evidence>
<dbReference type="CDD" id="cd00693">
    <property type="entry name" value="secretory_peroxidase"/>
    <property type="match status" value="3"/>
</dbReference>
<dbReference type="SUPFAM" id="SSF48113">
    <property type="entry name" value="Heme-dependent peroxidases"/>
    <property type="match status" value="3"/>
</dbReference>
<keyword evidence="13 19" id="KW-1015">Disulfide bond</keyword>
<feature type="disulfide bond" evidence="19">
    <location>
        <begin position="145"/>
        <end position="346"/>
    </location>
</feature>
<feature type="non-terminal residue" evidence="22">
    <location>
        <position position="1"/>
    </location>
</feature>
<proteinExistence type="inferred from homology"/>
<keyword evidence="20" id="KW-0812">Transmembrane</keyword>
<feature type="binding site" evidence="17">
    <location>
        <position position="96"/>
    </location>
    <ligand>
        <name>Ca(2+)</name>
        <dbReference type="ChEBI" id="CHEBI:29108"/>
        <label>1</label>
    </ligand>
</feature>
<evidence type="ECO:0000256" key="15">
    <source>
        <dbReference type="PIRSR" id="PIRSR600823-1"/>
    </source>
</evidence>
<protein>
    <recommendedName>
        <fullName evidence="5">peroxidase</fullName>
        <ecNumber evidence="5">1.11.1.7</ecNumber>
    </recommendedName>
</protein>
<feature type="binding site" evidence="17">
    <location>
        <position position="112"/>
    </location>
    <ligand>
        <name>Ca(2+)</name>
        <dbReference type="ChEBI" id="CHEBI:29108"/>
        <label>1</label>
    </ligand>
</feature>
<feature type="domain" description="Plant heme peroxidase family profile" evidence="21">
    <location>
        <begin position="375"/>
        <end position="690"/>
    </location>
</feature>
<feature type="transmembrane region" description="Helical" evidence="20">
    <location>
        <begin position="353"/>
        <end position="373"/>
    </location>
</feature>
<feature type="site" description="Transition state stabilizer" evidence="18">
    <location>
        <position position="86"/>
    </location>
</feature>
<keyword evidence="14" id="KW-0325">Glycoprotein</keyword>
<evidence type="ECO:0000256" key="10">
    <source>
        <dbReference type="ARBA" id="ARBA00022837"/>
    </source>
</evidence>
<evidence type="ECO:0000313" key="23">
    <source>
        <dbReference type="Proteomes" id="UP000237347"/>
    </source>
</evidence>
<feature type="disulfide bond" evidence="19">
    <location>
        <begin position="59"/>
        <end position="139"/>
    </location>
</feature>
<feature type="binding site" evidence="17">
    <location>
        <position position="91"/>
    </location>
    <ligand>
        <name>Ca(2+)</name>
        <dbReference type="ChEBI" id="CHEBI:29108"/>
        <label>1</label>
    </ligand>
</feature>
<keyword evidence="10 17" id="KW-0106">Calcium</keyword>
<evidence type="ECO:0000256" key="5">
    <source>
        <dbReference type="ARBA" id="ARBA00012313"/>
    </source>
</evidence>
<dbReference type="PANTHER" id="PTHR31235">
    <property type="entry name" value="PEROXIDASE 25-RELATED"/>
    <property type="match status" value="1"/>
</dbReference>
<comment type="subcellular location">
    <subcellularLocation>
        <location evidence="3">Secreted</location>
    </subcellularLocation>
</comment>
<feature type="binding site" evidence="17">
    <location>
        <position position="270"/>
    </location>
    <ligand>
        <name>Ca(2+)</name>
        <dbReference type="ChEBI" id="CHEBI:29108"/>
        <label>2</label>
    </ligand>
</feature>
<feature type="binding site" description="axial binding residue" evidence="17">
    <location>
        <position position="217"/>
    </location>
    <ligand>
        <name>heme b</name>
        <dbReference type="ChEBI" id="CHEBI:60344"/>
    </ligand>
    <ligandPart>
        <name>Fe</name>
        <dbReference type="ChEBI" id="CHEBI:18248"/>
    </ligandPart>
</feature>
<keyword evidence="12 17" id="KW-0408">Iron</keyword>
<evidence type="ECO:0000256" key="2">
    <source>
        <dbReference type="ARBA" id="ARBA00002322"/>
    </source>
</evidence>
<feature type="transmembrane region" description="Helical" evidence="20">
    <location>
        <begin position="29"/>
        <end position="47"/>
    </location>
</feature>
<dbReference type="InterPro" id="IPR019794">
    <property type="entry name" value="Peroxidases_AS"/>
</dbReference>
<keyword evidence="20" id="KW-1133">Transmembrane helix</keyword>
<comment type="caution">
    <text evidence="22">The sequence shown here is derived from an EMBL/GenBank/DDBJ whole genome shotgun (WGS) entry which is preliminary data.</text>
</comment>
<dbReference type="InterPro" id="IPR019793">
    <property type="entry name" value="Peroxidases_heam-ligand_BS"/>
</dbReference>
<dbReference type="FunFam" id="1.10.520.10:FF:000001">
    <property type="entry name" value="Peroxidase"/>
    <property type="match status" value="2"/>
</dbReference>
<comment type="similarity">
    <text evidence="4">Belongs to the peroxidase family. Ascorbate peroxidase subfamily.</text>
</comment>
<comment type="function">
    <text evidence="2">Removal of H(2)O(2), oxidation of toxic reductants, biosynthesis and degradation of lignin, suberization, auxin catabolism, response to environmental stresses such as wounding, pathogen attack and oxidative stress. These functions might be dependent on each isozyme/isoform in each plant tissue.</text>
</comment>
<dbReference type="InterPro" id="IPR000823">
    <property type="entry name" value="Peroxidase_pln"/>
</dbReference>
<evidence type="ECO:0000256" key="20">
    <source>
        <dbReference type="SAM" id="Phobius"/>
    </source>
</evidence>
<evidence type="ECO:0000256" key="19">
    <source>
        <dbReference type="PIRSR" id="PIRSR600823-5"/>
    </source>
</evidence>
<evidence type="ECO:0000256" key="11">
    <source>
        <dbReference type="ARBA" id="ARBA00023002"/>
    </source>
</evidence>
<feature type="domain" description="Plant heme peroxidase family profile" evidence="21">
    <location>
        <begin position="49"/>
        <end position="350"/>
    </location>
</feature>
<evidence type="ECO:0000256" key="7">
    <source>
        <dbReference type="ARBA" id="ARBA00022617"/>
    </source>
</evidence>
<feature type="disulfide bond" evidence="19">
    <location>
        <begin position="224"/>
        <end position="256"/>
    </location>
</feature>
<dbReference type="PROSITE" id="PS50873">
    <property type="entry name" value="PEROXIDASE_4"/>
    <property type="match status" value="3"/>
</dbReference>
<dbReference type="Gene3D" id="1.10.420.10">
    <property type="entry name" value="Peroxidase, domain 2"/>
    <property type="match status" value="2"/>
</dbReference>
<feature type="binding site" evidence="17">
    <location>
        <position position="273"/>
    </location>
    <ligand>
        <name>Ca(2+)</name>
        <dbReference type="ChEBI" id="CHEBI:29108"/>
        <label>2</label>
    </ligand>
</feature>
<reference evidence="22 23" key="1">
    <citation type="journal article" date="2018" name="Sci. Data">
        <title>The draft genome sequence of cork oak.</title>
        <authorList>
            <person name="Ramos A.M."/>
            <person name="Usie A."/>
            <person name="Barbosa P."/>
            <person name="Barros P.M."/>
            <person name="Capote T."/>
            <person name="Chaves I."/>
            <person name="Simoes F."/>
            <person name="Abreu I."/>
            <person name="Carrasquinho I."/>
            <person name="Faro C."/>
            <person name="Guimaraes J.B."/>
            <person name="Mendonca D."/>
            <person name="Nobrega F."/>
            <person name="Rodrigues L."/>
            <person name="Saibo N.J.M."/>
            <person name="Varela M.C."/>
            <person name="Egas C."/>
            <person name="Matos J."/>
            <person name="Miguel C.M."/>
            <person name="Oliveira M.M."/>
            <person name="Ricardo C.P."/>
            <person name="Goncalves S."/>
        </authorList>
    </citation>
    <scope>NUCLEOTIDE SEQUENCE [LARGE SCALE GENOMIC DNA]</scope>
    <source>
        <strain evidence="23">cv. HL8</strain>
    </source>
</reference>
<dbReference type="PRINTS" id="PR00458">
    <property type="entry name" value="PEROXIDASE"/>
</dbReference>
<keyword evidence="9" id="KW-0732">Signal</keyword>
<dbReference type="Gene3D" id="1.10.520.10">
    <property type="match status" value="3"/>
</dbReference>
<dbReference type="InterPro" id="IPR033905">
    <property type="entry name" value="Secretory_peroxidase"/>
</dbReference>
<dbReference type="GO" id="GO:0006979">
    <property type="term" value="P:response to oxidative stress"/>
    <property type="evidence" value="ECO:0007669"/>
    <property type="project" value="InterPro"/>
</dbReference>
<dbReference type="GO" id="GO:0005576">
    <property type="term" value="C:extracellular region"/>
    <property type="evidence" value="ECO:0007669"/>
    <property type="project" value="UniProtKB-SubCell"/>
</dbReference>
<dbReference type="InterPro" id="IPR002016">
    <property type="entry name" value="Haem_peroxidase"/>
</dbReference>
<evidence type="ECO:0000256" key="16">
    <source>
        <dbReference type="PIRSR" id="PIRSR600823-2"/>
    </source>
</evidence>
<keyword evidence="23" id="KW-1185">Reference proteome</keyword>
<dbReference type="PROSITE" id="PS00436">
    <property type="entry name" value="PEROXIDASE_2"/>
    <property type="match status" value="3"/>
</dbReference>
<feature type="binding site" evidence="17">
    <location>
        <position position="94"/>
    </location>
    <ligand>
        <name>Ca(2+)</name>
        <dbReference type="ChEBI" id="CHEBI:29108"/>
        <label>1</label>
    </ligand>
</feature>
<comment type="cofactor">
    <cofactor evidence="17">
        <name>heme b</name>
        <dbReference type="ChEBI" id="CHEBI:60344"/>
    </cofactor>
    <text evidence="17">Binds 1 heme b (iron(II)-protoporphyrin IX) group per subunit.</text>
</comment>